<feature type="region of interest" description="Disordered" evidence="3">
    <location>
        <begin position="1"/>
        <end position="43"/>
    </location>
</feature>
<dbReference type="Gene3D" id="3.40.50.720">
    <property type="entry name" value="NAD(P)-binding Rossmann-like Domain"/>
    <property type="match status" value="1"/>
</dbReference>
<dbReference type="AlphaFoldDB" id="A0AAV6XGZ8"/>
<evidence type="ECO:0000256" key="1">
    <source>
        <dbReference type="ARBA" id="ARBA00022857"/>
    </source>
</evidence>
<dbReference type="GO" id="GO:0016491">
    <property type="term" value="F:oxidoreductase activity"/>
    <property type="evidence" value="ECO:0007669"/>
    <property type="project" value="UniProtKB-KW"/>
</dbReference>
<dbReference type="PANTHER" id="PTHR43349">
    <property type="entry name" value="PINORESINOL REDUCTASE-RELATED"/>
    <property type="match status" value="1"/>
</dbReference>
<dbReference type="SUPFAM" id="SSF51735">
    <property type="entry name" value="NAD(P)-binding Rossmann-fold domains"/>
    <property type="match status" value="1"/>
</dbReference>
<keyword evidence="6" id="KW-1185">Reference proteome</keyword>
<name>A0AAV6XGZ8_9LAMI</name>
<dbReference type="InterPro" id="IPR036291">
    <property type="entry name" value="NAD(P)-bd_dom_sf"/>
</dbReference>
<keyword evidence="1" id="KW-0521">NADP</keyword>
<dbReference type="EMBL" id="WHWC01000008">
    <property type="protein sequence ID" value="KAG8378430.1"/>
    <property type="molecule type" value="Genomic_DNA"/>
</dbReference>
<dbReference type="GO" id="GO:0004865">
    <property type="term" value="F:protein serine/threonine phosphatase inhibitor activity"/>
    <property type="evidence" value="ECO:0007669"/>
    <property type="project" value="InterPro"/>
</dbReference>
<feature type="domain" description="NmrA-like" evidence="4">
    <location>
        <begin position="231"/>
        <end position="424"/>
    </location>
</feature>
<dbReference type="InterPro" id="IPR045312">
    <property type="entry name" value="PCBER-like"/>
</dbReference>
<accession>A0AAV6XGZ8</accession>
<organism evidence="5 6">
    <name type="scientific">Buddleja alternifolia</name>
    <dbReference type="NCBI Taxonomy" id="168488"/>
    <lineage>
        <taxon>Eukaryota</taxon>
        <taxon>Viridiplantae</taxon>
        <taxon>Streptophyta</taxon>
        <taxon>Embryophyta</taxon>
        <taxon>Tracheophyta</taxon>
        <taxon>Spermatophyta</taxon>
        <taxon>Magnoliopsida</taxon>
        <taxon>eudicotyledons</taxon>
        <taxon>Gunneridae</taxon>
        <taxon>Pentapetalae</taxon>
        <taxon>asterids</taxon>
        <taxon>lamiids</taxon>
        <taxon>Lamiales</taxon>
        <taxon>Scrophulariaceae</taxon>
        <taxon>Buddlejeae</taxon>
        <taxon>Buddleja</taxon>
    </lineage>
</organism>
<dbReference type="InterPro" id="IPR050608">
    <property type="entry name" value="NmrA-type/Isoflavone_red_sf"/>
</dbReference>
<dbReference type="PANTHER" id="PTHR43349:SF9">
    <property type="entry name" value="PHENYLCOUMARAN BENZYLIC ETHER REDUCTASE-LIKE PROTEIN"/>
    <property type="match status" value="1"/>
</dbReference>
<proteinExistence type="predicted"/>
<dbReference type="InterPro" id="IPR011107">
    <property type="entry name" value="PPI_Ypi1"/>
</dbReference>
<evidence type="ECO:0000313" key="6">
    <source>
        <dbReference type="Proteomes" id="UP000826271"/>
    </source>
</evidence>
<evidence type="ECO:0000256" key="2">
    <source>
        <dbReference type="ARBA" id="ARBA00023002"/>
    </source>
</evidence>
<feature type="domain" description="NmrA-like" evidence="4">
    <location>
        <begin position="151"/>
        <end position="228"/>
    </location>
</feature>
<dbReference type="CDD" id="cd05259">
    <property type="entry name" value="PCBER_SDR_a"/>
    <property type="match status" value="1"/>
</dbReference>
<sequence length="441" mass="49527">MARPTSSRQSIPSTSTTPSTATSTTTVTFETASSSNQQPPQITDSLVLKLKRPKKKVTWKEGTVDNEFMNKKSSKKCCIFHKEKPFDEDDSDAEALVPTLVDRGPPLLIFQRVPPNPVKRTARHSTINDTFVEALLNRKQKVLQFPMEKNESKILIFGGTGYIGSHMVKASIKLGHPTYIFTRPLSDKTVLLNDFESKGAIIVKGGLDEHDKLVSVLREVDVVISVLPYPQRFLPSDFGVEEDRVSVLPPFEAFLDKKKKIRRAIEAANIPHTFVSANCFAAYFVNYLLRPSEQKEEITVYGTGEAKAVLNYEEDIGIFTIKVATDPRTRNRVVIYRPAINIISQLELISMWEKKTGRTFKKVHVPEEEIVTLSQTLPDPHNIPISILHSVFIKGVTTNFDLGENDVEASALYPDLKLTTIDELLNIFLHDPPKSYNAAFE</sequence>
<dbReference type="Pfam" id="PF05368">
    <property type="entry name" value="NmrA"/>
    <property type="match status" value="2"/>
</dbReference>
<dbReference type="Pfam" id="PF07491">
    <property type="entry name" value="PPI_Ypi1"/>
    <property type="match status" value="1"/>
</dbReference>
<feature type="compositionally biased region" description="Low complexity" evidence="3">
    <location>
        <begin position="1"/>
        <end position="35"/>
    </location>
</feature>
<reference evidence="5" key="1">
    <citation type="submission" date="2019-10" db="EMBL/GenBank/DDBJ databases">
        <authorList>
            <person name="Zhang R."/>
            <person name="Pan Y."/>
            <person name="Wang J."/>
            <person name="Ma R."/>
            <person name="Yu S."/>
        </authorList>
    </citation>
    <scope>NUCLEOTIDE SEQUENCE</scope>
    <source>
        <strain evidence="5">LA-IB0</strain>
        <tissue evidence="5">Leaf</tissue>
    </source>
</reference>
<dbReference type="Gene3D" id="3.90.25.10">
    <property type="entry name" value="UDP-galactose 4-epimerase, domain 1"/>
    <property type="match status" value="1"/>
</dbReference>
<gene>
    <name evidence="5" type="ORF">BUALT_Bualt08G0136500</name>
</gene>
<comment type="caution">
    <text evidence="5">The sequence shown here is derived from an EMBL/GenBank/DDBJ whole genome shotgun (WGS) entry which is preliminary data.</text>
</comment>
<dbReference type="Proteomes" id="UP000826271">
    <property type="component" value="Unassembled WGS sequence"/>
</dbReference>
<dbReference type="InterPro" id="IPR008030">
    <property type="entry name" value="NmrA-like"/>
</dbReference>
<evidence type="ECO:0000313" key="5">
    <source>
        <dbReference type="EMBL" id="KAG8378430.1"/>
    </source>
</evidence>
<evidence type="ECO:0000256" key="3">
    <source>
        <dbReference type="SAM" id="MobiDB-lite"/>
    </source>
</evidence>
<evidence type="ECO:0000259" key="4">
    <source>
        <dbReference type="Pfam" id="PF05368"/>
    </source>
</evidence>
<protein>
    <recommendedName>
        <fullName evidence="4">NmrA-like domain-containing protein</fullName>
    </recommendedName>
</protein>
<keyword evidence="2" id="KW-0560">Oxidoreductase</keyword>